<comment type="caution">
    <text evidence="11">The sequence shown here is derived from an EMBL/GenBank/DDBJ whole genome shotgun (WGS) entry which is preliminary data.</text>
</comment>
<dbReference type="InterPro" id="IPR027786">
    <property type="entry name" value="Nse4/EID"/>
</dbReference>
<keyword evidence="4 7" id="KW-0233">DNA recombination</keyword>
<evidence type="ECO:0000259" key="10">
    <source>
        <dbReference type="Pfam" id="PF15412"/>
    </source>
</evidence>
<evidence type="ECO:0000259" key="9">
    <source>
        <dbReference type="Pfam" id="PF08743"/>
    </source>
</evidence>
<evidence type="ECO:0000313" key="11">
    <source>
        <dbReference type="EMBL" id="KAJ7302692.1"/>
    </source>
</evidence>
<name>A0AAD6Z0L0_9AGAR</name>
<protein>
    <recommendedName>
        <fullName evidence="7">Non-structural maintenance of chromosomes element 4</fullName>
    </recommendedName>
</protein>
<comment type="subcellular location">
    <subcellularLocation>
        <location evidence="1 7">Nucleus</location>
    </subcellularLocation>
</comment>
<evidence type="ECO:0000256" key="4">
    <source>
        <dbReference type="ARBA" id="ARBA00023172"/>
    </source>
</evidence>
<keyword evidence="6 7" id="KW-0539">Nucleus</keyword>
<dbReference type="Proteomes" id="UP001218218">
    <property type="component" value="Unassembled WGS sequence"/>
</dbReference>
<dbReference type="InterPro" id="IPR029225">
    <property type="entry name" value="Nse4_Nse3-bd"/>
</dbReference>
<evidence type="ECO:0000256" key="8">
    <source>
        <dbReference type="SAM" id="MobiDB-lite"/>
    </source>
</evidence>
<dbReference type="GO" id="GO:0006281">
    <property type="term" value="P:DNA repair"/>
    <property type="evidence" value="ECO:0007669"/>
    <property type="project" value="UniProtKB-UniRule"/>
</dbReference>
<comment type="function">
    <text evidence="7">Component of the SMC5-SMC6 complex, that promotes sister chromatid alignment after DNA damage and facilitates double-stranded DNA breaks (DSBs) repair via homologous recombination between sister chromatids.</text>
</comment>
<keyword evidence="3 7" id="KW-0227">DNA damage</keyword>
<comment type="subunit">
    <text evidence="7">Component of the SMC5-SMC6 complex.</text>
</comment>
<dbReference type="PANTHER" id="PTHR16140">
    <property type="entry name" value="NON-STRUCTURAL MAINTENANCE OF CHROMOSOMES ELEMENT 4"/>
    <property type="match status" value="1"/>
</dbReference>
<dbReference type="EMBL" id="JARIHO010000113">
    <property type="protein sequence ID" value="KAJ7302692.1"/>
    <property type="molecule type" value="Genomic_DNA"/>
</dbReference>
<evidence type="ECO:0000256" key="1">
    <source>
        <dbReference type="ARBA" id="ARBA00004123"/>
    </source>
</evidence>
<dbReference type="GO" id="GO:0030915">
    <property type="term" value="C:Smc5-Smc6 complex"/>
    <property type="evidence" value="ECO:0007669"/>
    <property type="project" value="UniProtKB-UniRule"/>
</dbReference>
<reference evidence="11" key="1">
    <citation type="submission" date="2023-03" db="EMBL/GenBank/DDBJ databases">
        <title>Massive genome expansion in bonnet fungi (Mycena s.s.) driven by repeated elements and novel gene families across ecological guilds.</title>
        <authorList>
            <consortium name="Lawrence Berkeley National Laboratory"/>
            <person name="Harder C.B."/>
            <person name="Miyauchi S."/>
            <person name="Viragh M."/>
            <person name="Kuo A."/>
            <person name="Thoen E."/>
            <person name="Andreopoulos B."/>
            <person name="Lu D."/>
            <person name="Skrede I."/>
            <person name="Drula E."/>
            <person name="Henrissat B."/>
            <person name="Morin E."/>
            <person name="Kohler A."/>
            <person name="Barry K."/>
            <person name="LaButti K."/>
            <person name="Morin E."/>
            <person name="Salamov A."/>
            <person name="Lipzen A."/>
            <person name="Mereny Z."/>
            <person name="Hegedus B."/>
            <person name="Baldrian P."/>
            <person name="Stursova M."/>
            <person name="Weitz H."/>
            <person name="Taylor A."/>
            <person name="Grigoriev I.V."/>
            <person name="Nagy L.G."/>
            <person name="Martin F."/>
            <person name="Kauserud H."/>
        </authorList>
    </citation>
    <scope>NUCLEOTIDE SEQUENCE</scope>
    <source>
        <strain evidence="11">CBHHK002</strain>
    </source>
</reference>
<dbReference type="AlphaFoldDB" id="A0AAD6Z0L0"/>
<organism evidence="11 12">
    <name type="scientific">Mycena albidolilacea</name>
    <dbReference type="NCBI Taxonomy" id="1033008"/>
    <lineage>
        <taxon>Eukaryota</taxon>
        <taxon>Fungi</taxon>
        <taxon>Dikarya</taxon>
        <taxon>Basidiomycota</taxon>
        <taxon>Agaricomycotina</taxon>
        <taxon>Agaricomycetes</taxon>
        <taxon>Agaricomycetidae</taxon>
        <taxon>Agaricales</taxon>
        <taxon>Marasmiineae</taxon>
        <taxon>Mycenaceae</taxon>
        <taxon>Mycena</taxon>
    </lineage>
</organism>
<dbReference type="PANTHER" id="PTHR16140:SF0">
    <property type="entry name" value="NON-STRUCTURAL MAINTENANCE OF CHROMOSOMES ELEMENT 4"/>
    <property type="match status" value="1"/>
</dbReference>
<evidence type="ECO:0000256" key="2">
    <source>
        <dbReference type="ARBA" id="ARBA00008997"/>
    </source>
</evidence>
<feature type="compositionally biased region" description="Basic and acidic residues" evidence="8">
    <location>
        <begin position="170"/>
        <end position="186"/>
    </location>
</feature>
<evidence type="ECO:0000256" key="3">
    <source>
        <dbReference type="ARBA" id="ARBA00022763"/>
    </source>
</evidence>
<feature type="domain" description="Non-structural maintenance of chromosome element 4 C-terminal" evidence="9">
    <location>
        <begin position="214"/>
        <end position="303"/>
    </location>
</feature>
<dbReference type="GO" id="GO:0005634">
    <property type="term" value="C:nucleus"/>
    <property type="evidence" value="ECO:0007669"/>
    <property type="project" value="UniProtKB-SubCell"/>
</dbReference>
<dbReference type="Pfam" id="PF15412">
    <property type="entry name" value="Nse4-Nse3_bdg"/>
    <property type="match status" value="1"/>
</dbReference>
<evidence type="ECO:0000256" key="5">
    <source>
        <dbReference type="ARBA" id="ARBA00023204"/>
    </source>
</evidence>
<feature type="region of interest" description="Disordered" evidence="8">
    <location>
        <begin position="1"/>
        <end position="23"/>
    </location>
</feature>
<feature type="domain" description="Nse4/EID protein Nse3/MAGE-binding" evidence="10">
    <location>
        <begin position="71"/>
        <end position="125"/>
    </location>
</feature>
<feature type="region of interest" description="Disordered" evidence="8">
    <location>
        <begin position="164"/>
        <end position="186"/>
    </location>
</feature>
<comment type="similarity">
    <text evidence="2 7">Belongs to the NSE4 family.</text>
</comment>
<gene>
    <name evidence="11" type="ORF">DFH08DRAFT_905002</name>
</gene>
<evidence type="ECO:0000256" key="6">
    <source>
        <dbReference type="ARBA" id="ARBA00023242"/>
    </source>
</evidence>
<keyword evidence="12" id="KW-1185">Reference proteome</keyword>
<keyword evidence="5 7" id="KW-0234">DNA repair</keyword>
<dbReference type="Pfam" id="PF08743">
    <property type="entry name" value="Nse4_C"/>
    <property type="match status" value="1"/>
</dbReference>
<accession>A0AAD6Z0L0</accession>
<evidence type="ECO:0000313" key="12">
    <source>
        <dbReference type="Proteomes" id="UP001218218"/>
    </source>
</evidence>
<proteinExistence type="inferred from homology"/>
<evidence type="ECO:0000256" key="7">
    <source>
        <dbReference type="RuleBase" id="RU365071"/>
    </source>
</evidence>
<sequence length="319" mass="36080">MSSQQSPRKDLVYDPDQDANEKREIRGGYRSLHRLIDNPHGNLSPTKLTSNVKRADELFSKVKAPQEATLDSAFLLKTSNTSACYARALKLGSGGFDRDDFVTRLILFMGGYKAPEDASSDVEDDSNEYLDWAKIGRRALAKSRRVPAMGFMLGPLSIEQKARAAHKPRAKLEKNKNDERKPQEIREEDIARSENETTKNVATVATLLEQVERVNLFKVVINPDSFAQSAENIFYLSFLIRDAKMAFEIDDESGEPFVFACQEPTDEERAEAGGLLKRQLIFEFDMATWQRAIDVFNITESFIPTRPRAGTRLGDKWYG</sequence>
<dbReference type="GO" id="GO:0006310">
    <property type="term" value="P:DNA recombination"/>
    <property type="evidence" value="ECO:0007669"/>
    <property type="project" value="UniProtKB-UniRule"/>
</dbReference>
<dbReference type="InterPro" id="IPR014854">
    <property type="entry name" value="Nse4_C"/>
</dbReference>